<dbReference type="SUPFAM" id="SSF57850">
    <property type="entry name" value="RING/U-box"/>
    <property type="match status" value="1"/>
</dbReference>
<keyword evidence="1" id="KW-0479">Metal-binding</keyword>
<dbReference type="GO" id="GO:0006511">
    <property type="term" value="P:ubiquitin-dependent protein catabolic process"/>
    <property type="evidence" value="ECO:0007669"/>
    <property type="project" value="TreeGrafter"/>
</dbReference>
<keyword evidence="1" id="KW-0863">Zinc-finger</keyword>
<organism evidence="3 4">
    <name type="scientific">Cymbomonas tetramitiformis</name>
    <dbReference type="NCBI Taxonomy" id="36881"/>
    <lineage>
        <taxon>Eukaryota</taxon>
        <taxon>Viridiplantae</taxon>
        <taxon>Chlorophyta</taxon>
        <taxon>Pyramimonadophyceae</taxon>
        <taxon>Pyramimonadales</taxon>
        <taxon>Pyramimonadaceae</taxon>
        <taxon>Cymbomonas</taxon>
    </lineage>
</organism>
<evidence type="ECO:0000256" key="1">
    <source>
        <dbReference type="PROSITE-ProRule" id="PRU00175"/>
    </source>
</evidence>
<gene>
    <name evidence="3" type="ORF">CYMTET_3907</name>
</gene>
<evidence type="ECO:0000313" key="4">
    <source>
        <dbReference type="Proteomes" id="UP001190700"/>
    </source>
</evidence>
<dbReference type="EMBL" id="LGRX02000421">
    <property type="protein sequence ID" value="KAK3288689.1"/>
    <property type="molecule type" value="Genomic_DNA"/>
</dbReference>
<dbReference type="Pfam" id="PF13639">
    <property type="entry name" value="zf-RING_2"/>
    <property type="match status" value="1"/>
</dbReference>
<dbReference type="InterPro" id="IPR001841">
    <property type="entry name" value="Znf_RING"/>
</dbReference>
<dbReference type="CDD" id="cd16473">
    <property type="entry name" value="RING-H2_RNF103"/>
    <property type="match status" value="1"/>
</dbReference>
<comment type="caution">
    <text evidence="3">The sequence shown here is derived from an EMBL/GenBank/DDBJ whole genome shotgun (WGS) entry which is preliminary data.</text>
</comment>
<evidence type="ECO:0000313" key="3">
    <source>
        <dbReference type="EMBL" id="KAK3288689.1"/>
    </source>
</evidence>
<feature type="domain" description="RING-type" evidence="2">
    <location>
        <begin position="106"/>
        <end position="156"/>
    </location>
</feature>
<dbReference type="InterPro" id="IPR013083">
    <property type="entry name" value="Znf_RING/FYVE/PHD"/>
</dbReference>
<keyword evidence="4" id="KW-1185">Reference proteome</keyword>
<dbReference type="Gene3D" id="3.30.40.10">
    <property type="entry name" value="Zinc/RING finger domain, C3HC4 (zinc finger)"/>
    <property type="match status" value="1"/>
</dbReference>
<dbReference type="SMART" id="SM00184">
    <property type="entry name" value="RING"/>
    <property type="match status" value="1"/>
</dbReference>
<dbReference type="GO" id="GO:0061630">
    <property type="term" value="F:ubiquitin protein ligase activity"/>
    <property type="evidence" value="ECO:0007669"/>
    <property type="project" value="TreeGrafter"/>
</dbReference>
<protein>
    <recommendedName>
        <fullName evidence="2">RING-type domain-containing protein</fullName>
    </recommendedName>
</protein>
<accession>A0AAE0H2L0</accession>
<dbReference type="PROSITE" id="PS50089">
    <property type="entry name" value="ZF_RING_2"/>
    <property type="match status" value="1"/>
</dbReference>
<dbReference type="AlphaFoldDB" id="A0AAE0H2L0"/>
<dbReference type="PANTHER" id="PTHR22765">
    <property type="entry name" value="RING FINGER AND PROTEASE ASSOCIATED DOMAIN-CONTAINING"/>
    <property type="match status" value="1"/>
</dbReference>
<keyword evidence="1" id="KW-0862">Zinc</keyword>
<dbReference type="GO" id="GO:0008270">
    <property type="term" value="F:zinc ion binding"/>
    <property type="evidence" value="ECO:0007669"/>
    <property type="project" value="UniProtKB-KW"/>
</dbReference>
<proteinExistence type="predicted"/>
<evidence type="ECO:0000259" key="2">
    <source>
        <dbReference type="PROSITE" id="PS50089"/>
    </source>
</evidence>
<dbReference type="Proteomes" id="UP001190700">
    <property type="component" value="Unassembled WGS sequence"/>
</dbReference>
<sequence>MRAMYAAVNDTKTRTGLDATSLVRYVHVGTGKQFEHVYKKLFIHPRAAMDLVNKLATAEEFDRRNENTGTGGAFDDSRCDRDFPGGHGGRPYQSSRMSDSSCPSECAVCLEELFDDSAPDRENVMLVYQFPCGHFFHYRCILAWASRSNRTCPLCRRPLNVESFRRERGELCDLRQELQRRLNASPSLAAFEYSYSRRWILRVGLAYNYLSKIVVHGPIDLFFYRMHSNDLIAHGLLEEALDCTVKQSEFEIFTYTEIRHWLTLANRVGAALTVLIENERVDAHAFVELRSDLAKENLVVVALMKIIRDDAFDAGAYTLLKSDISLHALVDVALESVIRNARFDPFFLMDEKDNIRSKGLKREALSTVLPQIAFTSYAFQIFRADFDEAGLLPEVLLRVVETEDFTVHRYLEMRGDLWNHNLAATALSNLMATNKLTPNILWRVEEDLRRAALLRPTLRQAKRVEESESPAVRSERRQLNPSYRNAYDRYFVCSRVAREVLSWWRWLTSR</sequence>
<name>A0AAE0H2L0_9CHLO</name>
<reference evidence="3 4" key="1">
    <citation type="journal article" date="2015" name="Genome Biol. Evol.">
        <title>Comparative Genomics of a Bacterivorous Green Alga Reveals Evolutionary Causalities and Consequences of Phago-Mixotrophic Mode of Nutrition.</title>
        <authorList>
            <person name="Burns J.A."/>
            <person name="Paasch A."/>
            <person name="Narechania A."/>
            <person name="Kim E."/>
        </authorList>
    </citation>
    <scope>NUCLEOTIDE SEQUENCE [LARGE SCALE GENOMIC DNA]</scope>
    <source>
        <strain evidence="3 4">PLY_AMNH</strain>
    </source>
</reference>
<dbReference type="InterPro" id="IPR051826">
    <property type="entry name" value="E3_ubiquitin-ligase_domain"/>
</dbReference>